<dbReference type="Proteomes" id="UP000015102">
    <property type="component" value="Unassembled WGS sequence"/>
</dbReference>
<evidence type="ECO:0000313" key="1">
    <source>
        <dbReference type="EnsemblMetazoa" id="MESCA010863-PA"/>
    </source>
</evidence>
<dbReference type="STRING" id="36166.T1H3N2"/>
<dbReference type="HOGENOM" id="CLU_1827510_0_0_1"/>
<dbReference type="EnsemblMetazoa" id="MESCA010863-RA">
    <property type="protein sequence ID" value="MESCA010863-PA"/>
    <property type="gene ID" value="MESCA010863"/>
</dbReference>
<dbReference type="AlphaFoldDB" id="T1H3N2"/>
<keyword evidence="2" id="KW-1185">Reference proteome</keyword>
<accession>T1H3N2</accession>
<sequence length="141" mass="16401">MTKYPIVLIVSEGQTTPSEIISNIRKLPSEEDVESLGFFPTISDSINGHIFHLKTKYYTTDLYLVPFQEDISRFPLELQEDIEGVLIYFDSGVRSFSKRIPIYANYLNLTILKWEFCSVIICMKILMRGSHTRRRSRKVDS</sequence>
<reference evidence="2" key="1">
    <citation type="submission" date="2013-02" db="EMBL/GenBank/DDBJ databases">
        <authorList>
            <person name="Hughes D."/>
        </authorList>
    </citation>
    <scope>NUCLEOTIDE SEQUENCE</scope>
    <source>
        <strain>Durham</strain>
        <strain evidence="2">NC isolate 2 -- Noor lab</strain>
    </source>
</reference>
<protein>
    <submittedName>
        <fullName evidence="1">Uncharacterized protein</fullName>
    </submittedName>
</protein>
<organism evidence="1 2">
    <name type="scientific">Megaselia scalaris</name>
    <name type="common">Humpbacked fly</name>
    <name type="synonym">Phora scalaris</name>
    <dbReference type="NCBI Taxonomy" id="36166"/>
    <lineage>
        <taxon>Eukaryota</taxon>
        <taxon>Metazoa</taxon>
        <taxon>Ecdysozoa</taxon>
        <taxon>Arthropoda</taxon>
        <taxon>Hexapoda</taxon>
        <taxon>Insecta</taxon>
        <taxon>Pterygota</taxon>
        <taxon>Neoptera</taxon>
        <taxon>Endopterygota</taxon>
        <taxon>Diptera</taxon>
        <taxon>Brachycera</taxon>
        <taxon>Muscomorpha</taxon>
        <taxon>Platypezoidea</taxon>
        <taxon>Phoridae</taxon>
        <taxon>Megaseliini</taxon>
        <taxon>Megaselia</taxon>
    </lineage>
</organism>
<reference evidence="1" key="2">
    <citation type="submission" date="2015-06" db="UniProtKB">
        <authorList>
            <consortium name="EnsemblMetazoa"/>
        </authorList>
    </citation>
    <scope>IDENTIFICATION</scope>
</reference>
<evidence type="ECO:0000313" key="2">
    <source>
        <dbReference type="Proteomes" id="UP000015102"/>
    </source>
</evidence>
<proteinExistence type="predicted"/>
<dbReference type="EMBL" id="CAQQ02380672">
    <property type="status" value="NOT_ANNOTATED_CDS"/>
    <property type="molecule type" value="Genomic_DNA"/>
</dbReference>
<name>T1H3N2_MEGSC</name>